<protein>
    <submittedName>
        <fullName evidence="2">Uncharacterized protein</fullName>
    </submittedName>
</protein>
<name>A0AAD5JXH6_9FUNG</name>
<keyword evidence="1" id="KW-0732">Signal</keyword>
<accession>A0AAD5JXH6</accession>
<organism evidence="2 3">
    <name type="scientific">Phascolomyces articulosus</name>
    <dbReference type="NCBI Taxonomy" id="60185"/>
    <lineage>
        <taxon>Eukaryota</taxon>
        <taxon>Fungi</taxon>
        <taxon>Fungi incertae sedis</taxon>
        <taxon>Mucoromycota</taxon>
        <taxon>Mucoromycotina</taxon>
        <taxon>Mucoromycetes</taxon>
        <taxon>Mucorales</taxon>
        <taxon>Lichtheimiaceae</taxon>
        <taxon>Phascolomyces</taxon>
    </lineage>
</organism>
<evidence type="ECO:0000256" key="1">
    <source>
        <dbReference type="SAM" id="SignalP"/>
    </source>
</evidence>
<reference evidence="2" key="2">
    <citation type="submission" date="2023-02" db="EMBL/GenBank/DDBJ databases">
        <authorList>
            <consortium name="DOE Joint Genome Institute"/>
            <person name="Mondo S.J."/>
            <person name="Chang Y."/>
            <person name="Wang Y."/>
            <person name="Ahrendt S."/>
            <person name="Andreopoulos W."/>
            <person name="Barry K."/>
            <person name="Beard J."/>
            <person name="Benny G.L."/>
            <person name="Blankenship S."/>
            <person name="Bonito G."/>
            <person name="Cuomo C."/>
            <person name="Desiro A."/>
            <person name="Gervers K.A."/>
            <person name="Hundley H."/>
            <person name="Kuo A."/>
            <person name="LaButti K."/>
            <person name="Lang B.F."/>
            <person name="Lipzen A."/>
            <person name="O'Donnell K."/>
            <person name="Pangilinan J."/>
            <person name="Reynolds N."/>
            <person name="Sandor L."/>
            <person name="Smith M.W."/>
            <person name="Tsang A."/>
            <person name="Grigoriev I.V."/>
            <person name="Stajich J.E."/>
            <person name="Spatafora J.W."/>
        </authorList>
    </citation>
    <scope>NUCLEOTIDE SEQUENCE</scope>
    <source>
        <strain evidence="2">RSA 2281</strain>
    </source>
</reference>
<evidence type="ECO:0000313" key="2">
    <source>
        <dbReference type="EMBL" id="KAI9259023.1"/>
    </source>
</evidence>
<feature type="chain" id="PRO_5042230731" evidence="1">
    <location>
        <begin position="24"/>
        <end position="141"/>
    </location>
</feature>
<keyword evidence="3" id="KW-1185">Reference proteome</keyword>
<comment type="caution">
    <text evidence="2">The sequence shown here is derived from an EMBL/GenBank/DDBJ whole genome shotgun (WGS) entry which is preliminary data.</text>
</comment>
<gene>
    <name evidence="2" type="ORF">BDA99DRAFT_538943</name>
</gene>
<dbReference type="Proteomes" id="UP001209540">
    <property type="component" value="Unassembled WGS sequence"/>
</dbReference>
<sequence>MVRAIILLMMTLVTILPHCYVHAYCFYNQMSDTTEVSISQVGGQRHTILGGRATFFKHKNMPPGSKECCPYQNRECSKERSQGADCKFLLSYRKGPNEPEEKGNVVIFAPCGGYITAVGTYGDVSYHIFDTNNNQIGAGNF</sequence>
<proteinExistence type="predicted"/>
<feature type="signal peptide" evidence="1">
    <location>
        <begin position="1"/>
        <end position="23"/>
    </location>
</feature>
<evidence type="ECO:0000313" key="3">
    <source>
        <dbReference type="Proteomes" id="UP001209540"/>
    </source>
</evidence>
<dbReference type="EMBL" id="JAIXMP010000018">
    <property type="protein sequence ID" value="KAI9259023.1"/>
    <property type="molecule type" value="Genomic_DNA"/>
</dbReference>
<reference evidence="2" key="1">
    <citation type="journal article" date="2022" name="IScience">
        <title>Evolution of zygomycete secretomes and the origins of terrestrial fungal ecologies.</title>
        <authorList>
            <person name="Chang Y."/>
            <person name="Wang Y."/>
            <person name="Mondo S."/>
            <person name="Ahrendt S."/>
            <person name="Andreopoulos W."/>
            <person name="Barry K."/>
            <person name="Beard J."/>
            <person name="Benny G.L."/>
            <person name="Blankenship S."/>
            <person name="Bonito G."/>
            <person name="Cuomo C."/>
            <person name="Desiro A."/>
            <person name="Gervers K.A."/>
            <person name="Hundley H."/>
            <person name="Kuo A."/>
            <person name="LaButti K."/>
            <person name="Lang B.F."/>
            <person name="Lipzen A."/>
            <person name="O'Donnell K."/>
            <person name="Pangilinan J."/>
            <person name="Reynolds N."/>
            <person name="Sandor L."/>
            <person name="Smith M.E."/>
            <person name="Tsang A."/>
            <person name="Grigoriev I.V."/>
            <person name="Stajich J.E."/>
            <person name="Spatafora J.W."/>
        </authorList>
    </citation>
    <scope>NUCLEOTIDE SEQUENCE</scope>
    <source>
        <strain evidence="2">RSA 2281</strain>
    </source>
</reference>
<dbReference type="AlphaFoldDB" id="A0AAD5JXH6"/>